<protein>
    <submittedName>
        <fullName evidence="2">Alpha/beta hydrolase</fullName>
    </submittedName>
</protein>
<gene>
    <name evidence="2" type="ORF">OG563_27325</name>
</gene>
<accession>A0ABZ1YID3</accession>
<dbReference type="PRINTS" id="PR00111">
    <property type="entry name" value="ABHYDROLASE"/>
</dbReference>
<dbReference type="InterPro" id="IPR029058">
    <property type="entry name" value="AB_hydrolase_fold"/>
</dbReference>
<dbReference type="GO" id="GO:0016787">
    <property type="term" value="F:hydrolase activity"/>
    <property type="evidence" value="ECO:0007669"/>
    <property type="project" value="UniProtKB-KW"/>
</dbReference>
<dbReference type="InterPro" id="IPR050266">
    <property type="entry name" value="AB_hydrolase_sf"/>
</dbReference>
<feature type="domain" description="AB hydrolase-1" evidence="1">
    <location>
        <begin position="22"/>
        <end position="245"/>
    </location>
</feature>
<dbReference type="SUPFAM" id="SSF53474">
    <property type="entry name" value="alpha/beta-Hydrolases"/>
    <property type="match status" value="1"/>
</dbReference>
<dbReference type="Pfam" id="PF00561">
    <property type="entry name" value="Abhydrolase_1"/>
    <property type="match status" value="1"/>
</dbReference>
<dbReference type="RefSeq" id="WP_327096202.1">
    <property type="nucleotide sequence ID" value="NZ_CP109149.1"/>
</dbReference>
<proteinExistence type="predicted"/>
<dbReference type="Gene3D" id="3.40.50.1820">
    <property type="entry name" value="alpha/beta hydrolase"/>
    <property type="match status" value="1"/>
</dbReference>
<dbReference type="InterPro" id="IPR000073">
    <property type="entry name" value="AB_hydrolase_1"/>
</dbReference>
<evidence type="ECO:0000313" key="3">
    <source>
        <dbReference type="Proteomes" id="UP001432062"/>
    </source>
</evidence>
<dbReference type="EMBL" id="CP109441">
    <property type="protein sequence ID" value="WUV42947.1"/>
    <property type="molecule type" value="Genomic_DNA"/>
</dbReference>
<sequence>MPVVRVSDTDVHYSVSGAGPGLVLVHGTSMSAESNFGHLTSEFTDRHTVVAPNYAGSGETTTPDDRLTLDLLVAQIIAAIEDAATGPVDLMGFSLGAVVAAAVAGRRPDLVRRLVLVAGWSVTEDPRQLLTLHGWAASLEAGPEMASAFGPLLAFSPAFLSGLGHAGLAQLRATKPEPGTLRQIEVNLEVDIRDELSRIAAPTLVIGCTQDQLVPVTHARDLHAAIPNSRYAEIDSGHVVFFEKPAELVSLVQDFLHTAEIPSGQPA</sequence>
<keyword evidence="3" id="KW-1185">Reference proteome</keyword>
<organism evidence="2 3">
    <name type="scientific">Nocardia vinacea</name>
    <dbReference type="NCBI Taxonomy" id="96468"/>
    <lineage>
        <taxon>Bacteria</taxon>
        <taxon>Bacillati</taxon>
        <taxon>Actinomycetota</taxon>
        <taxon>Actinomycetes</taxon>
        <taxon>Mycobacteriales</taxon>
        <taxon>Nocardiaceae</taxon>
        <taxon>Nocardia</taxon>
    </lineage>
</organism>
<evidence type="ECO:0000313" key="2">
    <source>
        <dbReference type="EMBL" id="WUV42947.1"/>
    </source>
</evidence>
<reference evidence="2" key="1">
    <citation type="submission" date="2022-10" db="EMBL/GenBank/DDBJ databases">
        <title>The complete genomes of actinobacterial strains from the NBC collection.</title>
        <authorList>
            <person name="Joergensen T.S."/>
            <person name="Alvarez Arevalo M."/>
            <person name="Sterndorff E.B."/>
            <person name="Faurdal D."/>
            <person name="Vuksanovic O."/>
            <person name="Mourched A.-S."/>
            <person name="Charusanti P."/>
            <person name="Shaw S."/>
            <person name="Blin K."/>
            <person name="Weber T."/>
        </authorList>
    </citation>
    <scope>NUCLEOTIDE SEQUENCE</scope>
    <source>
        <strain evidence="2">NBC_01482</strain>
    </source>
</reference>
<name>A0ABZ1YID3_9NOCA</name>
<keyword evidence="2" id="KW-0378">Hydrolase</keyword>
<dbReference type="Proteomes" id="UP001432062">
    <property type="component" value="Chromosome"/>
</dbReference>
<evidence type="ECO:0000259" key="1">
    <source>
        <dbReference type="Pfam" id="PF00561"/>
    </source>
</evidence>
<dbReference type="PANTHER" id="PTHR43798:SF5">
    <property type="entry name" value="MONOACYLGLYCEROL LIPASE ABHD6"/>
    <property type="match status" value="1"/>
</dbReference>
<dbReference type="PANTHER" id="PTHR43798">
    <property type="entry name" value="MONOACYLGLYCEROL LIPASE"/>
    <property type="match status" value="1"/>
</dbReference>